<proteinExistence type="predicted"/>
<keyword evidence="2" id="KW-1185">Reference proteome</keyword>
<dbReference type="Proteomes" id="UP000299102">
    <property type="component" value="Unassembled WGS sequence"/>
</dbReference>
<accession>A0A4C1UIZ3</accession>
<comment type="caution">
    <text evidence="1">The sequence shown here is derived from an EMBL/GenBank/DDBJ whole genome shotgun (WGS) entry which is preliminary data.</text>
</comment>
<dbReference type="AlphaFoldDB" id="A0A4C1UIZ3"/>
<evidence type="ECO:0000313" key="1">
    <source>
        <dbReference type="EMBL" id="GBP25916.1"/>
    </source>
</evidence>
<dbReference type="EMBL" id="BGZK01000173">
    <property type="protein sequence ID" value="GBP25916.1"/>
    <property type="molecule type" value="Genomic_DNA"/>
</dbReference>
<evidence type="ECO:0000313" key="2">
    <source>
        <dbReference type="Proteomes" id="UP000299102"/>
    </source>
</evidence>
<sequence>MVRESPDVYTRDFIRCRKSPFGKSLRHLAVGRKSEHRHDDPACWLLKAKSAPNRHRGSRMDVVLGSSTSSTLRNHTITLHFVVDVVPYASSSPTPPVRYYTLTEYGGEVTASVSCESGE</sequence>
<reference evidence="1 2" key="1">
    <citation type="journal article" date="2019" name="Commun. Biol.">
        <title>The bagworm genome reveals a unique fibroin gene that provides high tensile strength.</title>
        <authorList>
            <person name="Kono N."/>
            <person name="Nakamura H."/>
            <person name="Ohtoshi R."/>
            <person name="Tomita M."/>
            <person name="Numata K."/>
            <person name="Arakawa K."/>
        </authorList>
    </citation>
    <scope>NUCLEOTIDE SEQUENCE [LARGE SCALE GENOMIC DNA]</scope>
</reference>
<protein>
    <submittedName>
        <fullName evidence="1">Uncharacterized protein</fullName>
    </submittedName>
</protein>
<organism evidence="1 2">
    <name type="scientific">Eumeta variegata</name>
    <name type="common">Bagworm moth</name>
    <name type="synonym">Eumeta japonica</name>
    <dbReference type="NCBI Taxonomy" id="151549"/>
    <lineage>
        <taxon>Eukaryota</taxon>
        <taxon>Metazoa</taxon>
        <taxon>Ecdysozoa</taxon>
        <taxon>Arthropoda</taxon>
        <taxon>Hexapoda</taxon>
        <taxon>Insecta</taxon>
        <taxon>Pterygota</taxon>
        <taxon>Neoptera</taxon>
        <taxon>Endopterygota</taxon>
        <taxon>Lepidoptera</taxon>
        <taxon>Glossata</taxon>
        <taxon>Ditrysia</taxon>
        <taxon>Tineoidea</taxon>
        <taxon>Psychidae</taxon>
        <taxon>Oiketicinae</taxon>
        <taxon>Eumeta</taxon>
    </lineage>
</organism>
<gene>
    <name evidence="1" type="ORF">EVAR_81801_1</name>
</gene>
<name>A0A4C1UIZ3_EUMVA</name>